<dbReference type="AlphaFoldDB" id="A0A443PCX4"/>
<evidence type="ECO:0000256" key="11">
    <source>
        <dbReference type="ARBA" id="ARBA00022918"/>
    </source>
</evidence>
<dbReference type="PROSITE" id="PS50013">
    <property type="entry name" value="CHROMO_2"/>
    <property type="match status" value="1"/>
</dbReference>
<comment type="caution">
    <text evidence="17">The sequence shown here is derived from an EMBL/GenBank/DDBJ whole genome shotgun (WGS) entry which is preliminary data.</text>
</comment>
<dbReference type="InterPro" id="IPR050951">
    <property type="entry name" value="Retrovirus_Pol_polyprotein"/>
</dbReference>
<dbReference type="InterPro" id="IPR056924">
    <property type="entry name" value="SH3_Tf2-1"/>
</dbReference>
<feature type="domain" description="Integrase catalytic" evidence="16">
    <location>
        <begin position="208"/>
        <end position="372"/>
    </location>
</feature>
<dbReference type="Pfam" id="PF00665">
    <property type="entry name" value="rve"/>
    <property type="match status" value="1"/>
</dbReference>
<keyword evidence="11" id="KW-0695">RNA-directed DNA polymerase</keyword>
<proteinExistence type="predicted"/>
<dbReference type="InterPro" id="IPR000953">
    <property type="entry name" value="Chromo/chromo_shadow_dom"/>
</dbReference>
<dbReference type="InterPro" id="IPR041588">
    <property type="entry name" value="Integrase_H2C2"/>
</dbReference>
<evidence type="ECO:0000256" key="4">
    <source>
        <dbReference type="ARBA" id="ARBA00022722"/>
    </source>
</evidence>
<dbReference type="GO" id="GO:0003964">
    <property type="term" value="F:RNA-directed DNA polymerase activity"/>
    <property type="evidence" value="ECO:0007669"/>
    <property type="project" value="UniProtKB-KW"/>
</dbReference>
<dbReference type="PROSITE" id="PS50994">
    <property type="entry name" value="INTEGRASE"/>
    <property type="match status" value="1"/>
</dbReference>
<dbReference type="InterPro" id="IPR023780">
    <property type="entry name" value="Chromo_domain"/>
</dbReference>
<dbReference type="SUPFAM" id="SSF54160">
    <property type="entry name" value="Chromo domain-like"/>
    <property type="match status" value="1"/>
</dbReference>
<accession>A0A443PCX4</accession>
<evidence type="ECO:0000256" key="2">
    <source>
        <dbReference type="ARBA" id="ARBA00022679"/>
    </source>
</evidence>
<evidence type="ECO:0000256" key="7">
    <source>
        <dbReference type="ARBA" id="ARBA00022759"/>
    </source>
</evidence>
<evidence type="ECO:0000256" key="6">
    <source>
        <dbReference type="ARBA" id="ARBA00022750"/>
    </source>
</evidence>
<evidence type="ECO:0000256" key="8">
    <source>
        <dbReference type="ARBA" id="ARBA00022801"/>
    </source>
</evidence>
<dbReference type="GO" id="GO:0004190">
    <property type="term" value="F:aspartic-type endopeptidase activity"/>
    <property type="evidence" value="ECO:0007669"/>
    <property type="project" value="UniProtKB-KW"/>
</dbReference>
<evidence type="ECO:0000313" key="17">
    <source>
        <dbReference type="EMBL" id="RWR88624.1"/>
    </source>
</evidence>
<dbReference type="CDD" id="cd09274">
    <property type="entry name" value="RNase_HI_RT_Ty3"/>
    <property type="match status" value="1"/>
</dbReference>
<evidence type="ECO:0000256" key="9">
    <source>
        <dbReference type="ARBA" id="ARBA00022842"/>
    </source>
</evidence>
<keyword evidence="5" id="KW-0479">Metal-binding</keyword>
<evidence type="ECO:0000256" key="12">
    <source>
        <dbReference type="ARBA" id="ARBA00022932"/>
    </source>
</evidence>
<reference evidence="17 18" key="1">
    <citation type="journal article" date="2019" name="Nat. Plants">
        <title>Stout camphor tree genome fills gaps in understanding of flowering plant genome evolution.</title>
        <authorList>
            <person name="Chaw S.M."/>
            <person name="Liu Y.C."/>
            <person name="Wu Y.W."/>
            <person name="Wang H.Y."/>
            <person name="Lin C.I."/>
            <person name="Wu C.S."/>
            <person name="Ke H.M."/>
            <person name="Chang L.Y."/>
            <person name="Hsu C.Y."/>
            <person name="Yang H.T."/>
            <person name="Sudianto E."/>
            <person name="Hsu M.H."/>
            <person name="Wu K.P."/>
            <person name="Wang L.N."/>
            <person name="Leebens-Mack J.H."/>
            <person name="Tsai I.J."/>
        </authorList>
    </citation>
    <scope>NUCLEOTIDE SEQUENCE [LARGE SCALE GENOMIC DNA]</scope>
    <source>
        <strain evidence="18">cv. Chaw 1501</strain>
        <tissue evidence="17">Young leaves</tissue>
    </source>
</reference>
<dbReference type="PANTHER" id="PTHR37984">
    <property type="entry name" value="PROTEIN CBG26694"/>
    <property type="match status" value="1"/>
</dbReference>
<keyword evidence="7" id="KW-0255">Endonuclease</keyword>
<dbReference type="STRING" id="337451.A0A443PCX4"/>
<evidence type="ECO:0000256" key="5">
    <source>
        <dbReference type="ARBA" id="ARBA00022723"/>
    </source>
</evidence>
<dbReference type="GO" id="GO:0004519">
    <property type="term" value="F:endonuclease activity"/>
    <property type="evidence" value="ECO:0007669"/>
    <property type="project" value="UniProtKB-KW"/>
</dbReference>
<evidence type="ECO:0000256" key="13">
    <source>
        <dbReference type="ARBA" id="ARBA00023125"/>
    </source>
</evidence>
<keyword evidence="8" id="KW-0378">Hydrolase</keyword>
<sequence length="566" mass="65613">MMALLHMVQKWRHYLLGRHFFIKTDHQSLKHLIEQRVGTSMQQRWASKLMGFDYEIIYNKGKNNIVADAFSHNCAHEDNAAAITAISTPFSTILEEITSDVLNHPEGRTILDSLRADPNSKLGYSLIGDSIRYKHRVWLPANSQHIDKLLYHFHATPEEGHSGALRTYKRLSQTFYWVAMKRSIREYVAACDTCQRNKAETLSPPGPLQPLPIPTMIWSDISMDFIEGLPHSHGKSVIFVVVDRLSKYAHFVAVSHPFTAASIAQIFIQEIARLHGMPRTIVSDRDKIFLSQFWQEFFRLQGTQLCMSSAYHPQTDGQTEVLNRCLETYLRCFAGTQPKQWTKWLPWAEWWYNTTYHASIQMTPFEALYGRHPPSITSYTEDATAVAQLDSDWRSRDHILRRLKEHLVAAQARMKVQSDKHRTERTFEVGDWVFLRLQPYRQASLAMRSNMKLAPKYYGPYQVVQQIGKVAYKLDLPPHSKIHPVFHVSLLKKKLGSQTNAYVTLPPLTEEGYLHPEPEAVLDSRVVRRQNRTITEVLVQWKGMPKEEAAWEVQHHLKHHFPKYLP</sequence>
<organism evidence="17 18">
    <name type="scientific">Cinnamomum micranthum f. kanehirae</name>
    <dbReference type="NCBI Taxonomy" id="337451"/>
    <lineage>
        <taxon>Eukaryota</taxon>
        <taxon>Viridiplantae</taxon>
        <taxon>Streptophyta</taxon>
        <taxon>Embryophyta</taxon>
        <taxon>Tracheophyta</taxon>
        <taxon>Spermatophyta</taxon>
        <taxon>Magnoliopsida</taxon>
        <taxon>Magnoliidae</taxon>
        <taxon>Laurales</taxon>
        <taxon>Lauraceae</taxon>
        <taxon>Cinnamomum</taxon>
    </lineage>
</organism>
<dbReference type="GO" id="GO:0015074">
    <property type="term" value="P:DNA integration"/>
    <property type="evidence" value="ECO:0007669"/>
    <property type="project" value="UniProtKB-KW"/>
</dbReference>
<evidence type="ECO:0000256" key="10">
    <source>
        <dbReference type="ARBA" id="ARBA00022908"/>
    </source>
</evidence>
<dbReference type="InterPro" id="IPR001584">
    <property type="entry name" value="Integrase_cat-core"/>
</dbReference>
<protein>
    <submittedName>
        <fullName evidence="17">Transposon Tf2-1 polyprotein</fullName>
    </submittedName>
</protein>
<dbReference type="PANTHER" id="PTHR37984:SF5">
    <property type="entry name" value="PROTEIN NYNRIN-LIKE"/>
    <property type="match status" value="1"/>
</dbReference>
<dbReference type="Pfam" id="PF00385">
    <property type="entry name" value="Chromo"/>
    <property type="match status" value="1"/>
</dbReference>
<dbReference type="InterPro" id="IPR043502">
    <property type="entry name" value="DNA/RNA_pol_sf"/>
</dbReference>
<keyword evidence="3" id="KW-0548">Nucleotidyltransferase</keyword>
<dbReference type="Gene3D" id="1.10.340.70">
    <property type="match status" value="1"/>
</dbReference>
<dbReference type="Pfam" id="PF17917">
    <property type="entry name" value="RT_RNaseH"/>
    <property type="match status" value="1"/>
</dbReference>
<dbReference type="Gene3D" id="2.40.50.40">
    <property type="match status" value="1"/>
</dbReference>
<evidence type="ECO:0000313" key="18">
    <source>
        <dbReference type="Proteomes" id="UP000283530"/>
    </source>
</evidence>
<keyword evidence="1" id="KW-0645">Protease</keyword>
<keyword evidence="18" id="KW-1185">Reference proteome</keyword>
<dbReference type="GO" id="GO:0006310">
    <property type="term" value="P:DNA recombination"/>
    <property type="evidence" value="ECO:0007669"/>
    <property type="project" value="UniProtKB-KW"/>
</dbReference>
<dbReference type="Pfam" id="PF24626">
    <property type="entry name" value="SH3_Tf2-1"/>
    <property type="match status" value="1"/>
</dbReference>
<keyword evidence="6" id="KW-0064">Aspartyl protease</keyword>
<keyword evidence="2" id="KW-0808">Transferase</keyword>
<keyword evidence="14" id="KW-0233">DNA recombination</keyword>
<dbReference type="GO" id="GO:0046872">
    <property type="term" value="F:metal ion binding"/>
    <property type="evidence" value="ECO:0007669"/>
    <property type="project" value="UniProtKB-KW"/>
</dbReference>
<evidence type="ECO:0000256" key="1">
    <source>
        <dbReference type="ARBA" id="ARBA00022670"/>
    </source>
</evidence>
<dbReference type="SUPFAM" id="SSF53098">
    <property type="entry name" value="Ribonuclease H-like"/>
    <property type="match status" value="1"/>
</dbReference>
<evidence type="ECO:0000259" key="16">
    <source>
        <dbReference type="PROSITE" id="PS50994"/>
    </source>
</evidence>
<dbReference type="InterPro" id="IPR016197">
    <property type="entry name" value="Chromo-like_dom_sf"/>
</dbReference>
<dbReference type="Pfam" id="PF17921">
    <property type="entry name" value="Integrase_H2C2"/>
    <property type="match status" value="1"/>
</dbReference>
<evidence type="ECO:0000256" key="14">
    <source>
        <dbReference type="ARBA" id="ARBA00023172"/>
    </source>
</evidence>
<dbReference type="Gene3D" id="3.30.420.10">
    <property type="entry name" value="Ribonuclease H-like superfamily/Ribonuclease H"/>
    <property type="match status" value="1"/>
</dbReference>
<dbReference type="GO" id="GO:0006508">
    <property type="term" value="P:proteolysis"/>
    <property type="evidence" value="ECO:0007669"/>
    <property type="project" value="UniProtKB-KW"/>
</dbReference>
<dbReference type="FunFam" id="3.30.420.10:FF:000219">
    <property type="entry name" value="Putative retroelement"/>
    <property type="match status" value="1"/>
</dbReference>
<dbReference type="InterPro" id="IPR012337">
    <property type="entry name" value="RNaseH-like_sf"/>
</dbReference>
<dbReference type="SUPFAM" id="SSF56672">
    <property type="entry name" value="DNA/RNA polymerases"/>
    <property type="match status" value="1"/>
</dbReference>
<dbReference type="GO" id="GO:0003887">
    <property type="term" value="F:DNA-directed DNA polymerase activity"/>
    <property type="evidence" value="ECO:0007669"/>
    <property type="project" value="UniProtKB-KW"/>
</dbReference>
<evidence type="ECO:0000256" key="3">
    <source>
        <dbReference type="ARBA" id="ARBA00022695"/>
    </source>
</evidence>
<dbReference type="OrthoDB" id="5554229at2759"/>
<dbReference type="Proteomes" id="UP000283530">
    <property type="component" value="Unassembled WGS sequence"/>
</dbReference>
<gene>
    <name evidence="17" type="ORF">CKAN_01764800</name>
</gene>
<dbReference type="InterPro" id="IPR041373">
    <property type="entry name" value="RT_RNaseH"/>
</dbReference>
<keyword evidence="10" id="KW-0229">DNA integration</keyword>
<feature type="domain" description="Chromo" evidence="15">
    <location>
        <begin position="516"/>
        <end position="566"/>
    </location>
</feature>
<dbReference type="InterPro" id="IPR036397">
    <property type="entry name" value="RNaseH_sf"/>
</dbReference>
<dbReference type="EMBL" id="QPKB01000007">
    <property type="protein sequence ID" value="RWR88624.1"/>
    <property type="molecule type" value="Genomic_DNA"/>
</dbReference>
<keyword evidence="12" id="KW-0239">DNA-directed DNA polymerase</keyword>
<dbReference type="GO" id="GO:0003677">
    <property type="term" value="F:DNA binding"/>
    <property type="evidence" value="ECO:0007669"/>
    <property type="project" value="UniProtKB-KW"/>
</dbReference>
<keyword evidence="13" id="KW-0238">DNA-binding</keyword>
<evidence type="ECO:0000259" key="15">
    <source>
        <dbReference type="PROSITE" id="PS50013"/>
    </source>
</evidence>
<name>A0A443PCX4_9MAGN</name>
<keyword evidence="4" id="KW-0540">Nuclease</keyword>
<keyword evidence="9" id="KW-0460">Magnesium</keyword>